<dbReference type="Proteomes" id="UP000734854">
    <property type="component" value="Unassembled WGS sequence"/>
</dbReference>
<feature type="compositionally biased region" description="Basic and acidic residues" evidence="1">
    <location>
        <begin position="54"/>
        <end position="68"/>
    </location>
</feature>
<name>A0A8J5HHI3_ZINOF</name>
<organism evidence="2 3">
    <name type="scientific">Zingiber officinale</name>
    <name type="common">Ginger</name>
    <name type="synonym">Amomum zingiber</name>
    <dbReference type="NCBI Taxonomy" id="94328"/>
    <lineage>
        <taxon>Eukaryota</taxon>
        <taxon>Viridiplantae</taxon>
        <taxon>Streptophyta</taxon>
        <taxon>Embryophyta</taxon>
        <taxon>Tracheophyta</taxon>
        <taxon>Spermatophyta</taxon>
        <taxon>Magnoliopsida</taxon>
        <taxon>Liliopsida</taxon>
        <taxon>Zingiberales</taxon>
        <taxon>Zingiberaceae</taxon>
        <taxon>Zingiber</taxon>
    </lineage>
</organism>
<evidence type="ECO:0000313" key="3">
    <source>
        <dbReference type="Proteomes" id="UP000734854"/>
    </source>
</evidence>
<evidence type="ECO:0000256" key="1">
    <source>
        <dbReference type="SAM" id="MobiDB-lite"/>
    </source>
</evidence>
<evidence type="ECO:0000313" key="2">
    <source>
        <dbReference type="EMBL" id="KAG6516635.1"/>
    </source>
</evidence>
<protein>
    <submittedName>
        <fullName evidence="2">Uncharacterized protein</fullName>
    </submittedName>
</protein>
<proteinExistence type="predicted"/>
<gene>
    <name evidence="2" type="ORF">ZIOFF_027104</name>
</gene>
<sequence>MIHLQEQKIHHIKANELEVGIPQMVQHVLLPPREEIVHHDDAVPPRDQAVHQMVPHEPDAASDHDRSTFRSTKTYVELRYEDDEERRSPDPLRPPPVRPLHPSLRDKKLTR</sequence>
<accession>A0A8J5HHI3</accession>
<feature type="region of interest" description="Disordered" evidence="1">
    <location>
        <begin position="38"/>
        <end position="111"/>
    </location>
</feature>
<reference evidence="2 3" key="1">
    <citation type="submission" date="2020-08" db="EMBL/GenBank/DDBJ databases">
        <title>Plant Genome Project.</title>
        <authorList>
            <person name="Zhang R.-G."/>
        </authorList>
    </citation>
    <scope>NUCLEOTIDE SEQUENCE [LARGE SCALE GENOMIC DNA]</scope>
    <source>
        <tissue evidence="2">Rhizome</tissue>
    </source>
</reference>
<dbReference type="AlphaFoldDB" id="A0A8J5HHI3"/>
<comment type="caution">
    <text evidence="2">The sequence shown here is derived from an EMBL/GenBank/DDBJ whole genome shotgun (WGS) entry which is preliminary data.</text>
</comment>
<dbReference type="EMBL" id="JACMSC010000007">
    <property type="protein sequence ID" value="KAG6516635.1"/>
    <property type="molecule type" value="Genomic_DNA"/>
</dbReference>
<keyword evidence="3" id="KW-1185">Reference proteome</keyword>